<name>A0AAJ2PU27_9ACTN</name>
<comment type="caution">
    <text evidence="1">The sequence shown here is derived from an EMBL/GenBank/DDBJ whole genome shotgun (WGS) entry which is preliminary data.</text>
</comment>
<protein>
    <submittedName>
        <fullName evidence="1">Uncharacterized protein</fullName>
    </submittedName>
</protein>
<dbReference type="RefSeq" id="WP_319694834.1">
    <property type="nucleotide sequence ID" value="NZ_JARAWN010000198.1"/>
</dbReference>
<proteinExistence type="predicted"/>
<organism evidence="1 2">
    <name type="scientific">Streptomyces europaeiscabiei</name>
    <dbReference type="NCBI Taxonomy" id="146819"/>
    <lineage>
        <taxon>Bacteria</taxon>
        <taxon>Bacillati</taxon>
        <taxon>Actinomycetota</taxon>
        <taxon>Actinomycetes</taxon>
        <taxon>Kitasatosporales</taxon>
        <taxon>Streptomycetaceae</taxon>
        <taxon>Streptomyces</taxon>
    </lineage>
</organism>
<dbReference type="AlphaFoldDB" id="A0AAJ2PU27"/>
<evidence type="ECO:0000313" key="2">
    <source>
        <dbReference type="Proteomes" id="UP001273589"/>
    </source>
</evidence>
<reference evidence="1" key="1">
    <citation type="journal article" date="2023" name="Microb. Genom.">
        <title>Mesoterricola silvestris gen. nov., sp. nov., Mesoterricola sediminis sp. nov., Geothrix oryzae sp. nov., Geothrix edaphica sp. nov., Geothrix rubra sp. nov., and Geothrix limicola sp. nov., six novel members of Acidobacteriota isolated from soils.</title>
        <authorList>
            <person name="Weisberg A.J."/>
            <person name="Pearce E."/>
            <person name="Kramer C.G."/>
            <person name="Chang J.H."/>
            <person name="Clarke C.R."/>
        </authorList>
    </citation>
    <scope>NUCLEOTIDE SEQUENCE</scope>
    <source>
        <strain evidence="1">ND06-05F</strain>
    </source>
</reference>
<gene>
    <name evidence="1" type="ORF">PV367_26770</name>
</gene>
<sequence length="175" mass="18267">MVDGCLARLLRGGGSTADNKVFLGLLTALDLTRDEQRERIADWTALFSDAPSTVAAHAQSVLAGFALDGELGPRRLAEAMRTAAATGAYGTAWSVLREALPPLLAELAGEGAAKTPARGLGELVAVAAECVERSGAHGELPYLAEAAERRGSSRLVTQARRLRAALEEMEEAAAV</sequence>
<accession>A0AAJ2PU27</accession>
<dbReference type="EMBL" id="JARAWN010000198">
    <property type="protein sequence ID" value="MDX3133298.1"/>
    <property type="molecule type" value="Genomic_DNA"/>
</dbReference>
<evidence type="ECO:0000313" key="1">
    <source>
        <dbReference type="EMBL" id="MDX3133298.1"/>
    </source>
</evidence>
<dbReference type="Proteomes" id="UP001273589">
    <property type="component" value="Unassembled WGS sequence"/>
</dbReference>